<dbReference type="GO" id="GO:0005737">
    <property type="term" value="C:cytoplasm"/>
    <property type="evidence" value="ECO:0007669"/>
    <property type="project" value="TreeGrafter"/>
</dbReference>
<organism evidence="5 6">
    <name type="scientific">Meloidogyne hapla</name>
    <name type="common">Root-knot nematode worm</name>
    <dbReference type="NCBI Taxonomy" id="6305"/>
    <lineage>
        <taxon>Eukaryota</taxon>
        <taxon>Metazoa</taxon>
        <taxon>Ecdysozoa</taxon>
        <taxon>Nematoda</taxon>
        <taxon>Chromadorea</taxon>
        <taxon>Rhabditida</taxon>
        <taxon>Tylenchina</taxon>
        <taxon>Tylenchomorpha</taxon>
        <taxon>Tylenchoidea</taxon>
        <taxon>Meloidogynidae</taxon>
        <taxon>Meloidogyninae</taxon>
        <taxon>Meloidogyne</taxon>
    </lineage>
</organism>
<comment type="similarity">
    <text evidence="1">Belongs to the alpha-carbonic anhydrase family.</text>
</comment>
<dbReference type="Proteomes" id="UP000095281">
    <property type="component" value="Unplaced"/>
</dbReference>
<dbReference type="SUPFAM" id="SSF51069">
    <property type="entry name" value="Carbonic anhydrase"/>
    <property type="match status" value="1"/>
</dbReference>
<dbReference type="GO" id="GO:0008270">
    <property type="term" value="F:zinc ion binding"/>
    <property type="evidence" value="ECO:0007669"/>
    <property type="project" value="InterPro"/>
</dbReference>
<feature type="domain" description="Alpha-carbonic anhydrase" evidence="4">
    <location>
        <begin position="147"/>
        <end position="407"/>
    </location>
</feature>
<dbReference type="GO" id="GO:0004089">
    <property type="term" value="F:carbonate dehydratase activity"/>
    <property type="evidence" value="ECO:0007669"/>
    <property type="project" value="InterPro"/>
</dbReference>
<keyword evidence="3" id="KW-0812">Transmembrane</keyword>
<feature type="transmembrane region" description="Helical" evidence="3">
    <location>
        <begin position="7"/>
        <end position="27"/>
    </location>
</feature>
<dbReference type="InterPro" id="IPR023561">
    <property type="entry name" value="Carbonic_anhydrase_a-class"/>
</dbReference>
<keyword evidence="3" id="KW-1133">Transmembrane helix</keyword>
<dbReference type="PANTHER" id="PTHR18952">
    <property type="entry name" value="CARBONIC ANHYDRASE"/>
    <property type="match status" value="1"/>
</dbReference>
<accession>A0A1I8C1Z5</accession>
<feature type="coiled-coil region" evidence="2">
    <location>
        <begin position="108"/>
        <end position="153"/>
    </location>
</feature>
<proteinExistence type="inferred from homology"/>
<keyword evidence="3" id="KW-0472">Membrane</keyword>
<protein>
    <submittedName>
        <fullName evidence="6">Alpha-carbonic anhydrase domain-containing protein</fullName>
    </submittedName>
</protein>
<evidence type="ECO:0000256" key="2">
    <source>
        <dbReference type="SAM" id="Coils"/>
    </source>
</evidence>
<dbReference type="PANTHER" id="PTHR18952:SF176">
    <property type="entry name" value="CARBONIC ANHYDRASE"/>
    <property type="match status" value="1"/>
</dbReference>
<dbReference type="Pfam" id="PF00194">
    <property type="entry name" value="Carb_anhydrase"/>
    <property type="match status" value="1"/>
</dbReference>
<dbReference type="Gene3D" id="3.10.200.10">
    <property type="entry name" value="Alpha carbonic anhydrase"/>
    <property type="match status" value="1"/>
</dbReference>
<dbReference type="WBParaSite" id="MhA1_Contig95.frz3.gene22">
    <property type="protein sequence ID" value="MhA1_Contig95.frz3.gene22"/>
    <property type="gene ID" value="MhA1_Contig95.frz3.gene22"/>
</dbReference>
<evidence type="ECO:0000259" key="4">
    <source>
        <dbReference type="PROSITE" id="PS51144"/>
    </source>
</evidence>
<dbReference type="SMART" id="SM01057">
    <property type="entry name" value="Carb_anhydrase"/>
    <property type="match status" value="1"/>
</dbReference>
<sequence length="410" mass="47783">MNACLRCIITCVNLLVFLSSLCVVYYGRVRAMLKGSFNENVVNEMADRVKGLLSEEIINYNLVMFGIIVALFSIGFMIYFFLFTSMETRIEKTIQTNVDRLVQFLETAEVNEQNRERNEENRQNALDRLVRVLERAEENEQRLVHVLERAEANQNRQIAFERFHVQLSPINIMFPSTAFDQRLANARFLFDYGNNLSYCAKNSINEGLQITPPNTPNFPFVNCSLFHGQVFQLEKIMFHWGRGNNNGSLHKIDGISFVGEVHFQHRNTRFPNLAEALRHPEEHGTLFFAVFLQLDVNDNQLLGPLVDVLSRLKYAGSECHISEHFKPSQLFPENKNEFWLYEGSEVVEPFREKVNWLIFRSTLQISLNQLTKLRELRRTSQDNALDQPLLSNRPLQPINDRLIKSSFRWQ</sequence>
<dbReference type="InterPro" id="IPR036398">
    <property type="entry name" value="CA_dom_sf"/>
</dbReference>
<evidence type="ECO:0000256" key="1">
    <source>
        <dbReference type="ARBA" id="ARBA00010718"/>
    </source>
</evidence>
<evidence type="ECO:0000313" key="5">
    <source>
        <dbReference type="Proteomes" id="UP000095281"/>
    </source>
</evidence>
<name>A0A1I8C1Z5_MELHA</name>
<keyword evidence="2" id="KW-0175">Coiled coil</keyword>
<evidence type="ECO:0000256" key="3">
    <source>
        <dbReference type="SAM" id="Phobius"/>
    </source>
</evidence>
<dbReference type="PROSITE" id="PS51144">
    <property type="entry name" value="ALPHA_CA_2"/>
    <property type="match status" value="1"/>
</dbReference>
<dbReference type="AlphaFoldDB" id="A0A1I8C1Z5"/>
<feature type="transmembrane region" description="Helical" evidence="3">
    <location>
        <begin position="57"/>
        <end position="82"/>
    </location>
</feature>
<evidence type="ECO:0000313" key="6">
    <source>
        <dbReference type="WBParaSite" id="MhA1_Contig95.frz3.gene22"/>
    </source>
</evidence>
<reference evidence="6" key="1">
    <citation type="submission" date="2016-11" db="UniProtKB">
        <authorList>
            <consortium name="WormBaseParasite"/>
        </authorList>
    </citation>
    <scope>IDENTIFICATION</scope>
</reference>
<dbReference type="InterPro" id="IPR001148">
    <property type="entry name" value="CA_dom"/>
</dbReference>
<keyword evidence="5" id="KW-1185">Reference proteome</keyword>